<gene>
    <name evidence="1" type="ORF">CA85_03820</name>
</gene>
<name>A0A5C5YJM0_9BACT</name>
<keyword evidence="2" id="KW-1185">Reference proteome</keyword>
<evidence type="ECO:0000313" key="2">
    <source>
        <dbReference type="Proteomes" id="UP000318053"/>
    </source>
</evidence>
<dbReference type="Proteomes" id="UP000318053">
    <property type="component" value="Unassembled WGS sequence"/>
</dbReference>
<organism evidence="1 2">
    <name type="scientific">Allorhodopirellula solitaria</name>
    <dbReference type="NCBI Taxonomy" id="2527987"/>
    <lineage>
        <taxon>Bacteria</taxon>
        <taxon>Pseudomonadati</taxon>
        <taxon>Planctomycetota</taxon>
        <taxon>Planctomycetia</taxon>
        <taxon>Pirellulales</taxon>
        <taxon>Pirellulaceae</taxon>
        <taxon>Allorhodopirellula</taxon>
    </lineage>
</organism>
<sequence length="231" mass="26308">MRVQLKSDRRGYRQCAAMAILIFWTLDGVAESPSKHLEESINQSIDAFVELLASAAMSSTEKNLLRHIFSDTYDRKEKLTELTSGKFHLMRFVASFPASIDGGLWIFLDSPQPLPLTDFEMPVIAIFMKDEKIEHWQMVAPGSAGLTRIEYDGTSVVLRSLANWIVRSNRFEYSFNGYSLELVGSKTLALSDKDKPILKPDTKDPGTLIRPLNQLRAYFRRRNKSKVSEQE</sequence>
<protein>
    <submittedName>
        <fullName evidence="1">Uncharacterized protein</fullName>
    </submittedName>
</protein>
<accession>A0A5C5YJM0</accession>
<proteinExistence type="predicted"/>
<evidence type="ECO:0000313" key="1">
    <source>
        <dbReference type="EMBL" id="TWT75094.1"/>
    </source>
</evidence>
<dbReference type="AlphaFoldDB" id="A0A5C5YJM0"/>
<dbReference type="EMBL" id="SJPK01000001">
    <property type="protein sequence ID" value="TWT75094.1"/>
    <property type="molecule type" value="Genomic_DNA"/>
</dbReference>
<reference evidence="1 2" key="1">
    <citation type="submission" date="2019-02" db="EMBL/GenBank/DDBJ databases">
        <title>Deep-cultivation of Planctomycetes and their phenomic and genomic characterization uncovers novel biology.</title>
        <authorList>
            <person name="Wiegand S."/>
            <person name="Jogler M."/>
            <person name="Boedeker C."/>
            <person name="Pinto D."/>
            <person name="Vollmers J."/>
            <person name="Rivas-Marin E."/>
            <person name="Kohn T."/>
            <person name="Peeters S.H."/>
            <person name="Heuer A."/>
            <person name="Rast P."/>
            <person name="Oberbeckmann S."/>
            <person name="Bunk B."/>
            <person name="Jeske O."/>
            <person name="Meyerdierks A."/>
            <person name="Storesund J.E."/>
            <person name="Kallscheuer N."/>
            <person name="Luecker S."/>
            <person name="Lage O.M."/>
            <person name="Pohl T."/>
            <person name="Merkel B.J."/>
            <person name="Hornburger P."/>
            <person name="Mueller R.-W."/>
            <person name="Bruemmer F."/>
            <person name="Labrenz M."/>
            <person name="Spormann A.M."/>
            <person name="Op Den Camp H."/>
            <person name="Overmann J."/>
            <person name="Amann R."/>
            <person name="Jetten M.S.M."/>
            <person name="Mascher T."/>
            <person name="Medema M.H."/>
            <person name="Devos D.P."/>
            <person name="Kaster A.-K."/>
            <person name="Ovreas L."/>
            <person name="Rohde M."/>
            <person name="Galperin M.Y."/>
            <person name="Jogler C."/>
        </authorList>
    </citation>
    <scope>NUCLEOTIDE SEQUENCE [LARGE SCALE GENOMIC DNA]</scope>
    <source>
        <strain evidence="1 2">CA85</strain>
    </source>
</reference>
<comment type="caution">
    <text evidence="1">The sequence shown here is derived from an EMBL/GenBank/DDBJ whole genome shotgun (WGS) entry which is preliminary data.</text>
</comment>